<protein>
    <submittedName>
        <fullName evidence="1">Uncharacterized protein</fullName>
    </submittedName>
</protein>
<organism evidence="1 2">
    <name type="scientific">Aspergillus aculeatinus CBS 121060</name>
    <dbReference type="NCBI Taxonomy" id="1448322"/>
    <lineage>
        <taxon>Eukaryota</taxon>
        <taxon>Fungi</taxon>
        <taxon>Dikarya</taxon>
        <taxon>Ascomycota</taxon>
        <taxon>Pezizomycotina</taxon>
        <taxon>Eurotiomycetes</taxon>
        <taxon>Eurotiomycetidae</taxon>
        <taxon>Eurotiales</taxon>
        <taxon>Aspergillaceae</taxon>
        <taxon>Aspergillus</taxon>
        <taxon>Aspergillus subgen. Circumdati</taxon>
    </lineage>
</organism>
<dbReference type="Proteomes" id="UP000249661">
    <property type="component" value="Unassembled WGS sequence"/>
</dbReference>
<dbReference type="EMBL" id="KZ824934">
    <property type="protein sequence ID" value="RAH74702.1"/>
    <property type="molecule type" value="Genomic_DNA"/>
</dbReference>
<evidence type="ECO:0000313" key="1">
    <source>
        <dbReference type="EMBL" id="RAH74702.1"/>
    </source>
</evidence>
<keyword evidence="2" id="KW-1185">Reference proteome</keyword>
<evidence type="ECO:0000313" key="2">
    <source>
        <dbReference type="Proteomes" id="UP000249661"/>
    </source>
</evidence>
<reference evidence="1" key="1">
    <citation type="submission" date="2018-02" db="EMBL/GenBank/DDBJ databases">
        <title>The genomes of Aspergillus section Nigri reveals drivers in fungal speciation.</title>
        <authorList>
            <consortium name="DOE Joint Genome Institute"/>
            <person name="Vesth T.C."/>
            <person name="Nybo J."/>
            <person name="Theobald S."/>
            <person name="Brandl J."/>
            <person name="Frisvad J.C."/>
            <person name="Nielsen K.F."/>
            <person name="Lyhne E.K."/>
            <person name="Kogle M.E."/>
            <person name="Kuo A."/>
            <person name="Riley R."/>
            <person name="Clum A."/>
            <person name="Nolan M."/>
            <person name="Lipzen A."/>
            <person name="Salamov A."/>
            <person name="Henrissat B."/>
            <person name="Wiebenga A."/>
            <person name="De vries R.P."/>
            <person name="Grigoriev I.V."/>
            <person name="Mortensen U.H."/>
            <person name="Andersen M.R."/>
            <person name="Baker S.E."/>
        </authorList>
    </citation>
    <scope>NUCLEOTIDE SEQUENCE</scope>
    <source>
        <strain evidence="1">CBS 121060</strain>
    </source>
</reference>
<proteinExistence type="predicted"/>
<accession>A0ACD1HMK5</accession>
<sequence>MRLRLSRTPASFEESERIDRMAAISLSSVAAYVFVGKTASVAGVLAPEMQKAGARTFIFITESTGPNAALANIIQDLQAAEAMVLLYTDGLSQADRLKTVVGLWTTEGRHIGGVIYDQTDAVPDDLGDVLYHAAGMQNLHQSTATLQLDFFLVYHEKDTPAAAMAKRLARHRSRFGLPLTSLELECRPWVADAVETQILTGFRSVFPNPAQAEGRNQHPRPGTGSVYSSSSGDGTAQTEPTTPGGSSAYGSSPLPAISPLEECDPKFDQGLAGGTDHSPIKVNTGSLFLFDLAAEQIASLLAMEADEIDLDAPVAALGVDSLIATAFCNWLETEAKVQVVPFEFLEAESLRRFIQHVIHPREES</sequence>
<name>A0ACD1HMK5_9EURO</name>
<gene>
    <name evidence="1" type="ORF">BO66DRAFT_64918</name>
</gene>